<dbReference type="PATRIC" id="fig|348824.6.peg.4996"/>
<keyword evidence="2" id="KW-1185">Reference proteome</keyword>
<evidence type="ECO:0000313" key="2">
    <source>
        <dbReference type="Proteomes" id="UP000019443"/>
    </source>
</evidence>
<dbReference type="EMBL" id="HG916854">
    <property type="protein sequence ID" value="CDM60846.1"/>
    <property type="molecule type" value="Genomic_DNA"/>
</dbReference>
<dbReference type="Proteomes" id="UP000019443">
    <property type="component" value="Plasmid pLPU83c"/>
</dbReference>
<reference evidence="1" key="1">
    <citation type="submission" date="2013-11" db="EMBL/GenBank/DDBJ databases">
        <title>Draft genome sequence of the broad-host-range Rhizobium sp. LPU83 strain, a member of the low-genetic diversity Oregon-like Rhizobium sp. group.</title>
        <authorList>
            <person name="Wibberg D."/>
            <person name="Puehler A."/>
            <person name="Schlueter A."/>
        </authorList>
    </citation>
    <scope>NUCLEOTIDE SEQUENCE [LARGE SCALE GENOMIC DNA]</scope>
    <source>
        <strain evidence="1">LPU83</strain>
        <plasmid evidence="1">pLPU83c</plasmid>
    </source>
</reference>
<name>W6S393_9HYPH</name>
<sequence>MAATAASARRPDRGLFYGIALSPPAFMTTCLPLQSLEDTQEFRHE</sequence>
<evidence type="ECO:0000313" key="1">
    <source>
        <dbReference type="EMBL" id="CDM60846.1"/>
    </source>
</evidence>
<gene>
    <name evidence="1" type="ORF">LPU83_pLPU83c_0284</name>
</gene>
<protein>
    <submittedName>
        <fullName evidence="1">Uncharacterized protein</fullName>
    </submittedName>
</protein>
<proteinExistence type="predicted"/>
<dbReference type="KEGG" id="rhl:LPU83_pLPU83c_0284"/>
<dbReference type="AlphaFoldDB" id="W6S393"/>
<keyword evidence="1" id="KW-0614">Plasmid</keyword>
<dbReference type="HOGENOM" id="CLU_3204452_0_0_5"/>
<organism evidence="1 2">
    <name type="scientific">Rhizobium favelukesii</name>
    <dbReference type="NCBI Taxonomy" id="348824"/>
    <lineage>
        <taxon>Bacteria</taxon>
        <taxon>Pseudomonadati</taxon>
        <taxon>Pseudomonadota</taxon>
        <taxon>Alphaproteobacteria</taxon>
        <taxon>Hyphomicrobiales</taxon>
        <taxon>Rhizobiaceae</taxon>
        <taxon>Rhizobium/Agrobacterium group</taxon>
        <taxon>Rhizobium</taxon>
    </lineage>
</organism>
<geneLocation type="plasmid" evidence="1 2">
    <name>pLPU83c</name>
</geneLocation>
<accession>W6S393</accession>